<name>A0A814DYU6_9BILA</name>
<dbReference type="PANTHER" id="PTHR43689:SF8">
    <property type="entry name" value="ALPHA_BETA-HYDROLASES SUPERFAMILY PROTEIN"/>
    <property type="match status" value="1"/>
</dbReference>
<dbReference type="PANTHER" id="PTHR43689">
    <property type="entry name" value="HYDROLASE"/>
    <property type="match status" value="1"/>
</dbReference>
<dbReference type="Pfam" id="PF12146">
    <property type="entry name" value="Hydrolase_4"/>
    <property type="match status" value="1"/>
</dbReference>
<dbReference type="SUPFAM" id="SSF53474">
    <property type="entry name" value="alpha/beta-Hydrolases"/>
    <property type="match status" value="1"/>
</dbReference>
<reference evidence="2" key="1">
    <citation type="submission" date="2021-02" db="EMBL/GenBank/DDBJ databases">
        <authorList>
            <person name="Nowell W R."/>
        </authorList>
    </citation>
    <scope>NUCLEOTIDE SEQUENCE</scope>
</reference>
<dbReference type="InterPro" id="IPR029058">
    <property type="entry name" value="AB_hydrolase_fold"/>
</dbReference>
<evidence type="ECO:0000313" key="2">
    <source>
        <dbReference type="EMBL" id="CAF0961966.1"/>
    </source>
</evidence>
<dbReference type="EMBL" id="CAJNOL010000250">
    <property type="protein sequence ID" value="CAF0961966.1"/>
    <property type="molecule type" value="Genomic_DNA"/>
</dbReference>
<keyword evidence="3" id="KW-1185">Reference proteome</keyword>
<dbReference type="InterPro" id="IPR022742">
    <property type="entry name" value="Hydrolase_4"/>
</dbReference>
<evidence type="ECO:0000259" key="1">
    <source>
        <dbReference type="Pfam" id="PF12146"/>
    </source>
</evidence>
<dbReference type="Gene3D" id="3.40.50.1820">
    <property type="entry name" value="alpha/beta hydrolase"/>
    <property type="match status" value="1"/>
</dbReference>
<protein>
    <recommendedName>
        <fullName evidence="1">Serine aminopeptidase S33 domain-containing protein</fullName>
    </recommendedName>
</protein>
<sequence length="273" mass="31894">MSNTRLVEFKNSRNITLRGLLTESINSISKTAVVCVAGFEGLSSTAPKFINLTEELLLLPSTPIASVFRYDPTGIGLSDGKYYKIKIDTLVDDLYHAMKYLLNFYKNFIFIGHSLGSCVITKYINSNRNCFIIEKIILLAPALNQYDLHRYWYMQEKYGFITWENFKRNFNELDFQEYLNSKSIDACKSHRAHKILYEFIRLCSQEDFSFQLNDYQNQILHIHGIQDLIVPIESIKDQFKHTLILNTNDHDLEEPDILQEWTMKAVEFICNNK</sequence>
<dbReference type="Proteomes" id="UP000663870">
    <property type="component" value="Unassembled WGS sequence"/>
</dbReference>
<comment type="caution">
    <text evidence="2">The sequence shown here is derived from an EMBL/GenBank/DDBJ whole genome shotgun (WGS) entry which is preliminary data.</text>
</comment>
<accession>A0A814DYU6</accession>
<proteinExistence type="predicted"/>
<feature type="domain" description="Serine aminopeptidase S33" evidence="1">
    <location>
        <begin position="65"/>
        <end position="147"/>
    </location>
</feature>
<evidence type="ECO:0000313" key="3">
    <source>
        <dbReference type="Proteomes" id="UP000663870"/>
    </source>
</evidence>
<dbReference type="AlphaFoldDB" id="A0A814DYU6"/>
<gene>
    <name evidence="2" type="ORF">JXQ802_LOCUS12231</name>
</gene>
<organism evidence="2 3">
    <name type="scientific">Rotaria sordida</name>
    <dbReference type="NCBI Taxonomy" id="392033"/>
    <lineage>
        <taxon>Eukaryota</taxon>
        <taxon>Metazoa</taxon>
        <taxon>Spiralia</taxon>
        <taxon>Gnathifera</taxon>
        <taxon>Rotifera</taxon>
        <taxon>Eurotatoria</taxon>
        <taxon>Bdelloidea</taxon>
        <taxon>Philodinida</taxon>
        <taxon>Philodinidae</taxon>
        <taxon>Rotaria</taxon>
    </lineage>
</organism>